<comment type="caution">
    <text evidence="2">The sequence shown here is derived from an EMBL/GenBank/DDBJ whole genome shotgun (WGS) entry which is preliminary data.</text>
</comment>
<evidence type="ECO:0000313" key="2">
    <source>
        <dbReference type="EMBL" id="MCC0176860.1"/>
    </source>
</evidence>
<proteinExistence type="predicted"/>
<reference evidence="2" key="1">
    <citation type="journal article" date="2021" name="Antonie Van Leeuwenhoek">
        <title>Draft genome and description of Waterburya agarophytonicola gen. nov. sp. nov. (Pleurocapsales, Cyanobacteria): a seaweed symbiont.</title>
        <authorList>
            <person name="Bonthond G."/>
            <person name="Shalygin S."/>
            <person name="Bayer T."/>
            <person name="Weinberger F."/>
        </authorList>
    </citation>
    <scope>NUCLEOTIDE SEQUENCE</scope>
    <source>
        <strain evidence="2">KI4</strain>
    </source>
</reference>
<gene>
    <name evidence="2" type="ORF">I4641_07700</name>
</gene>
<feature type="transmembrane region" description="Helical" evidence="1">
    <location>
        <begin position="64"/>
        <end position="89"/>
    </location>
</feature>
<feature type="transmembrane region" description="Helical" evidence="1">
    <location>
        <begin position="24"/>
        <end position="44"/>
    </location>
</feature>
<evidence type="ECO:0000256" key="1">
    <source>
        <dbReference type="SAM" id="Phobius"/>
    </source>
</evidence>
<sequence length="133" mass="15686">MGIKTVSIQSDFQQKVHRLHQLSIYLRWLVVLSSWLTLGIYAIWNLREEIALCLDYFTWAAVYYGLHFNFLPTLCLAFCIGMTVSVLLWQSRNAIWGLPEVEKRKLEKQVQKINARGKKHPLWKWINSRSHPS</sequence>
<evidence type="ECO:0000313" key="3">
    <source>
        <dbReference type="Proteomes" id="UP000729733"/>
    </source>
</evidence>
<accession>A0A964FEM7</accession>
<keyword evidence="1" id="KW-0472">Membrane</keyword>
<dbReference type="Proteomes" id="UP000729733">
    <property type="component" value="Unassembled WGS sequence"/>
</dbReference>
<keyword evidence="1" id="KW-1133">Transmembrane helix</keyword>
<dbReference type="AlphaFoldDB" id="A0A964FEM7"/>
<name>A0A964FEM7_9CYAN</name>
<dbReference type="EMBL" id="JADWDC010000013">
    <property type="protein sequence ID" value="MCC0176860.1"/>
    <property type="molecule type" value="Genomic_DNA"/>
</dbReference>
<keyword evidence="1" id="KW-0812">Transmembrane</keyword>
<organism evidence="2 3">
    <name type="scientific">Waterburya agarophytonicola KI4</name>
    <dbReference type="NCBI Taxonomy" id="2874699"/>
    <lineage>
        <taxon>Bacteria</taxon>
        <taxon>Bacillati</taxon>
        <taxon>Cyanobacteriota</taxon>
        <taxon>Cyanophyceae</taxon>
        <taxon>Pleurocapsales</taxon>
        <taxon>Hyellaceae</taxon>
        <taxon>Waterburya</taxon>
        <taxon>Waterburya agarophytonicola</taxon>
    </lineage>
</organism>
<protein>
    <submittedName>
        <fullName evidence="2">Uncharacterized protein</fullName>
    </submittedName>
</protein>
<keyword evidence="3" id="KW-1185">Reference proteome</keyword>